<feature type="signal peptide" evidence="2">
    <location>
        <begin position="1"/>
        <end position="19"/>
    </location>
</feature>
<evidence type="ECO:0000313" key="4">
    <source>
        <dbReference type="Proteomes" id="UP000567885"/>
    </source>
</evidence>
<dbReference type="OrthoDB" id="5084844at2759"/>
<comment type="caution">
    <text evidence="3">The sequence shown here is derived from an EMBL/GenBank/DDBJ whole genome shotgun (WGS) entry which is preliminary data.</text>
</comment>
<keyword evidence="4" id="KW-1185">Reference proteome</keyword>
<gene>
    <name evidence="3" type="ORF">FHETE_3813</name>
</gene>
<evidence type="ECO:0000256" key="2">
    <source>
        <dbReference type="SAM" id="SignalP"/>
    </source>
</evidence>
<feature type="compositionally biased region" description="Low complexity" evidence="1">
    <location>
        <begin position="167"/>
        <end position="183"/>
    </location>
</feature>
<feature type="compositionally biased region" description="Basic and acidic residues" evidence="1">
    <location>
        <begin position="665"/>
        <end position="681"/>
    </location>
</feature>
<protein>
    <submittedName>
        <fullName evidence="3">Uncharacterized protein</fullName>
    </submittedName>
</protein>
<feature type="region of interest" description="Disordered" evidence="1">
    <location>
        <begin position="45"/>
        <end position="404"/>
    </location>
</feature>
<dbReference type="AlphaFoldDB" id="A0A8H5TMW2"/>
<accession>A0A8H5TMW2</accession>
<keyword evidence="2" id="KW-0732">Signal</keyword>
<proteinExistence type="predicted"/>
<dbReference type="EMBL" id="JAAGWQ010000061">
    <property type="protein sequence ID" value="KAF5672315.1"/>
    <property type="molecule type" value="Genomic_DNA"/>
</dbReference>
<feature type="region of interest" description="Disordered" evidence="1">
    <location>
        <begin position="651"/>
        <end position="682"/>
    </location>
</feature>
<feature type="compositionally biased region" description="Polar residues" evidence="1">
    <location>
        <begin position="249"/>
        <end position="285"/>
    </location>
</feature>
<evidence type="ECO:0000313" key="3">
    <source>
        <dbReference type="EMBL" id="KAF5672315.1"/>
    </source>
</evidence>
<feature type="compositionally biased region" description="Low complexity" evidence="1">
    <location>
        <begin position="328"/>
        <end position="348"/>
    </location>
</feature>
<feature type="compositionally biased region" description="Polar residues" evidence="1">
    <location>
        <begin position="45"/>
        <end position="57"/>
    </location>
</feature>
<feature type="compositionally biased region" description="Polar residues" evidence="1">
    <location>
        <begin position="210"/>
        <end position="232"/>
    </location>
</feature>
<feature type="compositionally biased region" description="Polar residues" evidence="1">
    <location>
        <begin position="188"/>
        <end position="200"/>
    </location>
</feature>
<feature type="chain" id="PRO_5034462303" evidence="2">
    <location>
        <begin position="20"/>
        <end position="1269"/>
    </location>
</feature>
<feature type="compositionally biased region" description="Low complexity" evidence="1">
    <location>
        <begin position="286"/>
        <end position="299"/>
    </location>
</feature>
<feature type="compositionally biased region" description="Low complexity" evidence="1">
    <location>
        <begin position="58"/>
        <end position="78"/>
    </location>
</feature>
<feature type="region of interest" description="Disordered" evidence="1">
    <location>
        <begin position="555"/>
        <end position="584"/>
    </location>
</feature>
<evidence type="ECO:0000256" key="1">
    <source>
        <dbReference type="SAM" id="MobiDB-lite"/>
    </source>
</evidence>
<name>A0A8H5TMW2_FUSHE</name>
<sequence length="1269" mass="132426">MKLVLLVWATGAIAGPCKPSRPATSTGYSVPGSLSTVSTMNLSTRVHGQPDQSTKVDSSTGTLSTGSVSFVSLPSTSIDTDETETSVINTDTADIPGTQGPGDTQAGVIDTQTGSQKPASTQTAAVGTETRGTATPKTDTTRPTGTDTETQVQVTQPEGTQTGNLPGSGLSDSVTSGSSSVDVPGTIGDQTSLDAPSGTHSGDVPGTIRGETSYTQGHPSSPSPGTEVSSAGTAEVTGTFPVNVPDATTFPNGDSTETSSGSIPSETPSREASVSDPVSQTDSDATLTGGDNPGNTGTGSFTNSDLTGGPAPTGTDNNPPADGTSAGAEPASTETGSTSEATGFETGSNTQNVPGTSSTTEGFEPGATGTDTGLPATETATPGESQSVESSSASVPNVETETNATELPQVTGSATSGIATLPADITTKPDAGVTDSLPASTVVTDLPAVTEAPGVTTAQTQPAPTATVTQVPSDWAPTCVSGHTEWTADTWITTTVDGFTTPTVVPVLVDADDCDSDGSGLILWGFPHVTGTQFNLPGAPPFSLPCIPPFCSTPPKVEPVGGSEGDDGDDDSSKSDKSSATCTDTSTVSNCLVECTTRTGIDVAPTPECTTTCSQTATGCSVTGTTTTTEVDACSATGDVSSDCSTCPSELDNSDLGSELEPESDLTRRWNGPEKNAERRVGRCSAESLGTTFKYPNYPAGPDIFMNEKALAQPNNRSPLKDVPRWFWKEMDRTTCRPVLKGLGNSEAAQKRVNVATIDHVYEKSFLRDYWSYITRQGGRNVYGSKPVQKPAFITCDDLKNYGGTSMSLVKDVYMKYPGATQNGGDTLNPSEANWLGDFVGMDQWTNQAKNMQGIATTPREILVRNNAIPMVGANNLINPILATIGKRLDLVGMVQVGVQLANLGGLQGIMVRQNTRIYQALQAMDKAALGKCESAVKSGMWSFADRYKDLMTSRFDGTIQGFSINPMIATNLGEVRRQLLADFESADQVITAMPETNDREKTVKANWRKKYNDLMRVWDSIVAEIRTRGLPKINTPAWEWPALAKRADDGDLGICHVDLPTTSLATTFSTIVSTSSADDQTTNSVPAPTTTAIVCESDNDCGSMDCSDDEIPFCNSRLGQLPGLPKFCSCVAKPIATTPPTTTTAQEPKPTTSSAEIAACKTNDDCKDHLCNEGYHPICGSGNPLFPVVPFCHCTSDITLPPPTSTKEAPPPEDTHAPNDDFPEVECSTHADCGKWQGVCPRGNKYCTATDWEVINGIPTSKRAICKC</sequence>
<feature type="compositionally biased region" description="Low complexity" evidence="1">
    <location>
        <begin position="130"/>
        <end position="150"/>
    </location>
</feature>
<feature type="compositionally biased region" description="Polar residues" evidence="1">
    <location>
        <begin position="151"/>
        <end position="165"/>
    </location>
</feature>
<reference evidence="3 4" key="1">
    <citation type="submission" date="2020-05" db="EMBL/GenBank/DDBJ databases">
        <title>Identification and distribution of gene clusters putatively required for synthesis of sphingolipid metabolism inhibitors in phylogenetically diverse species of the filamentous fungus Fusarium.</title>
        <authorList>
            <person name="Kim H.-S."/>
            <person name="Busman M."/>
            <person name="Brown D.W."/>
            <person name="Divon H."/>
            <person name="Uhlig S."/>
            <person name="Proctor R.H."/>
        </authorList>
    </citation>
    <scope>NUCLEOTIDE SEQUENCE [LARGE SCALE GENOMIC DNA]</scope>
    <source>
        <strain evidence="3 4">NRRL 20693</strain>
    </source>
</reference>
<dbReference type="Proteomes" id="UP000567885">
    <property type="component" value="Unassembled WGS sequence"/>
</dbReference>
<feature type="compositionally biased region" description="Low complexity" evidence="1">
    <location>
        <begin position="384"/>
        <end position="399"/>
    </location>
</feature>
<feature type="compositionally biased region" description="Polar residues" evidence="1">
    <location>
        <begin position="110"/>
        <end position="125"/>
    </location>
</feature>
<organism evidence="3 4">
    <name type="scientific">Fusarium heterosporum</name>
    <dbReference type="NCBI Taxonomy" id="42747"/>
    <lineage>
        <taxon>Eukaryota</taxon>
        <taxon>Fungi</taxon>
        <taxon>Dikarya</taxon>
        <taxon>Ascomycota</taxon>
        <taxon>Pezizomycotina</taxon>
        <taxon>Sordariomycetes</taxon>
        <taxon>Hypocreomycetidae</taxon>
        <taxon>Hypocreales</taxon>
        <taxon>Nectriaceae</taxon>
        <taxon>Fusarium</taxon>
        <taxon>Fusarium heterosporum species complex</taxon>
    </lineage>
</organism>
<feature type="compositionally biased region" description="Polar residues" evidence="1">
    <location>
        <begin position="349"/>
        <end position="361"/>
    </location>
</feature>